<evidence type="ECO:0000313" key="3">
    <source>
        <dbReference type="Proteomes" id="UP000295658"/>
    </source>
</evidence>
<comment type="caution">
    <text evidence="2">The sequence shown here is derived from an EMBL/GenBank/DDBJ whole genome shotgun (WGS) entry which is preliminary data.</text>
</comment>
<accession>A0A4R1QFA6</accession>
<dbReference type="GO" id="GO:0016787">
    <property type="term" value="F:hydrolase activity"/>
    <property type="evidence" value="ECO:0007669"/>
    <property type="project" value="UniProtKB-KW"/>
</dbReference>
<dbReference type="PANTHER" id="PTHR43155">
    <property type="entry name" value="CYCLIC DI-GMP PHOSPHODIESTERASE PA4108-RELATED"/>
    <property type="match status" value="1"/>
</dbReference>
<name>A0A4R1QFA6_9BACL</name>
<dbReference type="InterPro" id="IPR006675">
    <property type="entry name" value="HDIG_dom"/>
</dbReference>
<dbReference type="NCBIfam" id="TIGR00277">
    <property type="entry name" value="HDIG"/>
    <property type="match status" value="1"/>
</dbReference>
<dbReference type="AlphaFoldDB" id="A0A4R1QFA6"/>
<dbReference type="SMART" id="SM00471">
    <property type="entry name" value="HDc"/>
    <property type="match status" value="1"/>
</dbReference>
<reference evidence="2 3" key="1">
    <citation type="submission" date="2019-03" db="EMBL/GenBank/DDBJ databases">
        <title>Genomic Encyclopedia of Type Strains, Phase IV (KMG-IV): sequencing the most valuable type-strain genomes for metagenomic binning, comparative biology and taxonomic classification.</title>
        <authorList>
            <person name="Goeker M."/>
        </authorList>
    </citation>
    <scope>NUCLEOTIDE SEQUENCE [LARGE SCALE GENOMIC DNA]</scope>
    <source>
        <strain evidence="2 3">DSM 24979</strain>
    </source>
</reference>
<gene>
    <name evidence="2" type="ORF">EDD69_11456</name>
</gene>
<dbReference type="InterPro" id="IPR003607">
    <property type="entry name" value="HD/PDEase_dom"/>
</dbReference>
<feature type="domain" description="HD/PDEase" evidence="1">
    <location>
        <begin position="124"/>
        <end position="243"/>
    </location>
</feature>
<dbReference type="Gene3D" id="1.10.3210.10">
    <property type="entry name" value="Hypothetical protein af1432"/>
    <property type="match status" value="1"/>
</dbReference>
<evidence type="ECO:0000313" key="2">
    <source>
        <dbReference type="EMBL" id="TCL46798.1"/>
    </source>
</evidence>
<keyword evidence="2" id="KW-0378">Hydrolase</keyword>
<sequence>MRLILLDEYNEQTMQLAKPIYDRHRRVLLAAGRKIDPKYLERLKQMDIRYIFVDDAVSEGITMEELLDMPSWMDAIEIVQQAFETVKTKQSLDVRNVFKLVAKLVDEVNKRKVLTIIPSTSLEADLRLYAHCVNVTLLALQIGKKIGLNSLQLRDLAVGALLHDIGKVMDGKEEHTVKGFEYLRKEREISLLAAHVAYQHHEFHDGTGAPRGLNGEQIHLYAKICAIANEFEHLVSSQQIPPHEALEILMAKSGSHHSQEIVRLFVENIPAYPPGTRVKMSNGKEAIVTKIISHMQRPYVRYLDTHEEISLIDHPSLLIVETVSV</sequence>
<protein>
    <submittedName>
        <fullName evidence="2">Metal dependent phosphohydrolase</fullName>
    </submittedName>
</protein>
<dbReference type="Proteomes" id="UP000295658">
    <property type="component" value="Unassembled WGS sequence"/>
</dbReference>
<dbReference type="RefSeq" id="WP_132949202.1">
    <property type="nucleotide sequence ID" value="NZ_SLUL01000014.1"/>
</dbReference>
<organism evidence="2 3">
    <name type="scientific">Thermolongibacillus altinsuensis</name>
    <dbReference type="NCBI Taxonomy" id="575256"/>
    <lineage>
        <taxon>Bacteria</taxon>
        <taxon>Bacillati</taxon>
        <taxon>Bacillota</taxon>
        <taxon>Bacilli</taxon>
        <taxon>Bacillales</taxon>
        <taxon>Anoxybacillaceae</taxon>
        <taxon>Thermolongibacillus</taxon>
    </lineage>
</organism>
<proteinExistence type="predicted"/>
<dbReference type="PANTHER" id="PTHR43155:SF2">
    <property type="entry name" value="CYCLIC DI-GMP PHOSPHODIESTERASE PA4108"/>
    <property type="match status" value="1"/>
</dbReference>
<dbReference type="CDD" id="cd00077">
    <property type="entry name" value="HDc"/>
    <property type="match status" value="1"/>
</dbReference>
<dbReference type="SUPFAM" id="SSF109604">
    <property type="entry name" value="HD-domain/PDEase-like"/>
    <property type="match status" value="1"/>
</dbReference>
<dbReference type="OrthoDB" id="9759601at2"/>
<dbReference type="InterPro" id="IPR006674">
    <property type="entry name" value="HD_domain"/>
</dbReference>
<dbReference type="EMBL" id="SLUL01000014">
    <property type="protein sequence ID" value="TCL46798.1"/>
    <property type="molecule type" value="Genomic_DNA"/>
</dbReference>
<keyword evidence="3" id="KW-1185">Reference proteome</keyword>
<evidence type="ECO:0000259" key="1">
    <source>
        <dbReference type="SMART" id="SM00471"/>
    </source>
</evidence>
<dbReference type="Pfam" id="PF01966">
    <property type="entry name" value="HD"/>
    <property type="match status" value="1"/>
</dbReference>